<keyword evidence="3" id="KW-1185">Reference proteome</keyword>
<protein>
    <submittedName>
        <fullName evidence="2">Uncharacterized protein</fullName>
    </submittedName>
</protein>
<feature type="region of interest" description="Disordered" evidence="1">
    <location>
        <begin position="1"/>
        <end position="23"/>
    </location>
</feature>
<organism evidence="2 3">
    <name type="scientific">Knipowitschia caucasica</name>
    <name type="common">Caucasian dwarf goby</name>
    <name type="synonym">Pomatoschistus caucasicus</name>
    <dbReference type="NCBI Taxonomy" id="637954"/>
    <lineage>
        <taxon>Eukaryota</taxon>
        <taxon>Metazoa</taxon>
        <taxon>Chordata</taxon>
        <taxon>Craniata</taxon>
        <taxon>Vertebrata</taxon>
        <taxon>Euteleostomi</taxon>
        <taxon>Actinopterygii</taxon>
        <taxon>Neopterygii</taxon>
        <taxon>Teleostei</taxon>
        <taxon>Neoteleostei</taxon>
        <taxon>Acanthomorphata</taxon>
        <taxon>Gobiaria</taxon>
        <taxon>Gobiiformes</taxon>
        <taxon>Gobioidei</taxon>
        <taxon>Gobiidae</taxon>
        <taxon>Gobiinae</taxon>
        <taxon>Knipowitschia</taxon>
    </lineage>
</organism>
<evidence type="ECO:0000313" key="3">
    <source>
        <dbReference type="Proteomes" id="UP001497482"/>
    </source>
</evidence>
<reference evidence="2 3" key="1">
    <citation type="submission" date="2024-04" db="EMBL/GenBank/DDBJ databases">
        <authorList>
            <person name="Waldvogel A.-M."/>
            <person name="Schoenle A."/>
        </authorList>
    </citation>
    <scope>NUCLEOTIDE SEQUENCE [LARGE SCALE GENOMIC DNA]</scope>
</reference>
<name>A0AAV2JEB8_KNICA</name>
<sequence length="91" mass="10092">MSAASLHTRPRSLISQHHWRPPPDVLQHMTEESVRHVQSKIPPSSTLANTCPYSCSAALPGVPTHCSRREHAKYTGGHLERKLSGMHLPPL</sequence>
<dbReference type="Proteomes" id="UP001497482">
    <property type="component" value="Chromosome 12"/>
</dbReference>
<dbReference type="EMBL" id="OZ035834">
    <property type="protein sequence ID" value="CAL1576031.1"/>
    <property type="molecule type" value="Genomic_DNA"/>
</dbReference>
<proteinExistence type="predicted"/>
<gene>
    <name evidence="2" type="ORF">KC01_LOCUS7492</name>
</gene>
<accession>A0AAV2JEB8</accession>
<evidence type="ECO:0000313" key="2">
    <source>
        <dbReference type="EMBL" id="CAL1576031.1"/>
    </source>
</evidence>
<evidence type="ECO:0000256" key="1">
    <source>
        <dbReference type="SAM" id="MobiDB-lite"/>
    </source>
</evidence>
<dbReference type="AlphaFoldDB" id="A0AAV2JEB8"/>